<comment type="subcellular location">
    <subcellularLocation>
        <location evidence="7">Endomembrane system</location>
        <topology evidence="7">Single-pass type IV membrane protein</topology>
    </subcellularLocation>
</comment>
<feature type="domain" description="V-SNARE coiled-coil homology" evidence="11">
    <location>
        <begin position="87"/>
        <end position="147"/>
    </location>
</feature>
<evidence type="ECO:0008006" key="14">
    <source>
        <dbReference type="Google" id="ProtNLM"/>
    </source>
</evidence>
<evidence type="ECO:0000256" key="5">
    <source>
        <dbReference type="ARBA" id="ARBA00022989"/>
    </source>
</evidence>
<evidence type="ECO:0000256" key="9">
    <source>
        <dbReference type="SAM" id="Phobius"/>
    </source>
</evidence>
<dbReference type="Pfam" id="PF13774">
    <property type="entry name" value="Longin"/>
    <property type="match status" value="1"/>
</dbReference>
<keyword evidence="4" id="KW-0653">Protein transport</keyword>
<dbReference type="GO" id="GO:0016192">
    <property type="term" value="P:vesicle-mediated transport"/>
    <property type="evidence" value="ECO:0007669"/>
    <property type="project" value="InterPro"/>
</dbReference>
<evidence type="ECO:0000256" key="8">
    <source>
        <dbReference type="PROSITE-ProRule" id="PRU00290"/>
    </source>
</evidence>
<evidence type="ECO:0000256" key="2">
    <source>
        <dbReference type="ARBA" id="ARBA00022448"/>
    </source>
</evidence>
<gene>
    <name evidence="12" type="ORF">Poli38472_006708</name>
</gene>
<comment type="caution">
    <text evidence="12">The sequence shown here is derived from an EMBL/GenBank/DDBJ whole genome shotgun (WGS) entry which is preliminary data.</text>
</comment>
<dbReference type="SUPFAM" id="SSF58038">
    <property type="entry name" value="SNARE fusion complex"/>
    <property type="match status" value="1"/>
</dbReference>
<dbReference type="OrthoDB" id="248747at2759"/>
<dbReference type="PROSITE" id="PS50892">
    <property type="entry name" value="V_SNARE"/>
    <property type="match status" value="1"/>
</dbReference>
<feature type="domain" description="Longin" evidence="10">
    <location>
        <begin position="1"/>
        <end position="72"/>
    </location>
</feature>
<evidence type="ECO:0000259" key="10">
    <source>
        <dbReference type="PROSITE" id="PS50859"/>
    </source>
</evidence>
<dbReference type="Gene3D" id="3.30.450.50">
    <property type="entry name" value="Longin domain"/>
    <property type="match status" value="1"/>
</dbReference>
<keyword evidence="8" id="KW-0175">Coiled coil</keyword>
<dbReference type="PANTHER" id="PTHR21136:SF168">
    <property type="entry name" value="VESICLE-ASSOCIATED MEMBRANE PROTEIN 9"/>
    <property type="match status" value="1"/>
</dbReference>
<keyword evidence="6 9" id="KW-0472">Membrane</keyword>
<dbReference type="PROSITE" id="PS50859">
    <property type="entry name" value="LONGIN"/>
    <property type="match status" value="1"/>
</dbReference>
<organism evidence="12 13">
    <name type="scientific">Pythium oligandrum</name>
    <name type="common">Mycoparasitic fungus</name>
    <dbReference type="NCBI Taxonomy" id="41045"/>
    <lineage>
        <taxon>Eukaryota</taxon>
        <taxon>Sar</taxon>
        <taxon>Stramenopiles</taxon>
        <taxon>Oomycota</taxon>
        <taxon>Peronosporomycetes</taxon>
        <taxon>Pythiales</taxon>
        <taxon>Pythiaceae</taxon>
        <taxon>Pythium</taxon>
    </lineage>
</organism>
<evidence type="ECO:0000256" key="7">
    <source>
        <dbReference type="ARBA" id="ARBA00046280"/>
    </source>
</evidence>
<dbReference type="GO" id="GO:0012505">
    <property type="term" value="C:endomembrane system"/>
    <property type="evidence" value="ECO:0007669"/>
    <property type="project" value="UniProtKB-SubCell"/>
</dbReference>
<feature type="transmembrane region" description="Helical" evidence="9">
    <location>
        <begin position="149"/>
        <end position="170"/>
    </location>
</feature>
<evidence type="ECO:0000256" key="1">
    <source>
        <dbReference type="ARBA" id="ARBA00008025"/>
    </source>
</evidence>
<evidence type="ECO:0000256" key="3">
    <source>
        <dbReference type="ARBA" id="ARBA00022692"/>
    </source>
</evidence>
<keyword evidence="13" id="KW-1185">Reference proteome</keyword>
<evidence type="ECO:0000256" key="6">
    <source>
        <dbReference type="ARBA" id="ARBA00023136"/>
    </source>
</evidence>
<sequence length="213" mass="24659">MAPVRSVFPYNEYNFFFLHEDGLAYMCMAEGSVHANVAFAMLTEMKADFLRQYAQQAKTAIAYGMSPFASTMETLMKKYDNLKVETPLSQVRQKMEKVKMIMIENVNQLMERGEKIDLLVMRTEKLQQDAMKYEKSAKKLKNIYWWKNVKYWIVLGLCVGLLLFIVSFMVCGLDYATCDNRIEKHAKKIVNKELDKLDRLKDKVSEKASGISG</sequence>
<keyword evidence="2" id="KW-0813">Transport</keyword>
<dbReference type="CDD" id="cd14824">
    <property type="entry name" value="Longin"/>
    <property type="match status" value="1"/>
</dbReference>
<dbReference type="SUPFAM" id="SSF64356">
    <property type="entry name" value="SNARE-like"/>
    <property type="match status" value="1"/>
</dbReference>
<dbReference type="SMART" id="SM01270">
    <property type="entry name" value="Longin"/>
    <property type="match status" value="1"/>
</dbReference>
<dbReference type="CDD" id="cd15843">
    <property type="entry name" value="R-SNARE"/>
    <property type="match status" value="1"/>
</dbReference>
<dbReference type="GO" id="GO:0005737">
    <property type="term" value="C:cytoplasm"/>
    <property type="evidence" value="ECO:0007669"/>
    <property type="project" value="UniProtKB-ARBA"/>
</dbReference>
<proteinExistence type="inferred from homology"/>
<dbReference type="GO" id="GO:0016020">
    <property type="term" value="C:membrane"/>
    <property type="evidence" value="ECO:0007669"/>
    <property type="project" value="InterPro"/>
</dbReference>
<keyword evidence="3 9" id="KW-0812">Transmembrane</keyword>
<protein>
    <recommendedName>
        <fullName evidence="14">Vesicle-associated membrane protein</fullName>
    </recommendedName>
</protein>
<comment type="similarity">
    <text evidence="1">Belongs to the synaptobrevin family.</text>
</comment>
<dbReference type="PRINTS" id="PR00219">
    <property type="entry name" value="SYNAPTOBREVN"/>
</dbReference>
<dbReference type="InterPro" id="IPR010908">
    <property type="entry name" value="Longin_dom"/>
</dbReference>
<name>A0A8K1FFD7_PYTOL</name>
<dbReference type="InterPro" id="IPR011012">
    <property type="entry name" value="Longin-like_dom_sf"/>
</dbReference>
<dbReference type="PANTHER" id="PTHR21136">
    <property type="entry name" value="SNARE PROTEINS"/>
    <property type="match status" value="1"/>
</dbReference>
<evidence type="ECO:0000313" key="13">
    <source>
        <dbReference type="Proteomes" id="UP000794436"/>
    </source>
</evidence>
<dbReference type="Pfam" id="PF00957">
    <property type="entry name" value="Synaptobrevin"/>
    <property type="match status" value="1"/>
</dbReference>
<dbReference type="InterPro" id="IPR001388">
    <property type="entry name" value="Synaptobrevin-like"/>
</dbReference>
<accession>A0A8K1FFD7</accession>
<keyword evidence="5 9" id="KW-1133">Transmembrane helix</keyword>
<dbReference type="EMBL" id="SPLM01000145">
    <property type="protein sequence ID" value="TMW56698.1"/>
    <property type="molecule type" value="Genomic_DNA"/>
</dbReference>
<evidence type="ECO:0000259" key="11">
    <source>
        <dbReference type="PROSITE" id="PS50892"/>
    </source>
</evidence>
<evidence type="ECO:0000256" key="4">
    <source>
        <dbReference type="ARBA" id="ARBA00022927"/>
    </source>
</evidence>
<dbReference type="FunFam" id="1.20.5.110:FF:000004">
    <property type="entry name" value="Vesicle-associated membrane protein 7"/>
    <property type="match status" value="1"/>
</dbReference>
<reference evidence="12" key="1">
    <citation type="submission" date="2019-03" db="EMBL/GenBank/DDBJ databases">
        <title>Long read genome sequence of the mycoparasitic Pythium oligandrum ATCC 38472 isolated from sugarbeet rhizosphere.</title>
        <authorList>
            <person name="Gaulin E."/>
        </authorList>
    </citation>
    <scope>NUCLEOTIDE SEQUENCE</scope>
    <source>
        <strain evidence="12">ATCC 38472_TT</strain>
    </source>
</reference>
<dbReference type="Gene3D" id="1.20.5.110">
    <property type="match status" value="1"/>
</dbReference>
<dbReference type="AlphaFoldDB" id="A0A8K1FFD7"/>
<dbReference type="GO" id="GO:0015031">
    <property type="term" value="P:protein transport"/>
    <property type="evidence" value="ECO:0007669"/>
    <property type="project" value="UniProtKB-KW"/>
</dbReference>
<dbReference type="InterPro" id="IPR042855">
    <property type="entry name" value="V_SNARE_CC"/>
</dbReference>
<evidence type="ECO:0000313" key="12">
    <source>
        <dbReference type="EMBL" id="TMW56698.1"/>
    </source>
</evidence>
<dbReference type="InterPro" id="IPR051097">
    <property type="entry name" value="Synaptobrevin-like_transport"/>
</dbReference>
<dbReference type="Proteomes" id="UP000794436">
    <property type="component" value="Unassembled WGS sequence"/>
</dbReference>